<evidence type="ECO:0000313" key="1">
    <source>
        <dbReference type="EMBL" id="GFY37123.1"/>
    </source>
</evidence>
<name>A0A8X6WL22_9ARAC</name>
<sequence length="138" mass="15822">MQPADRWFSGRMPPLRGWPGRFPADVILFCFGTRFLLSAVERLQCEGKREETCNRRIGGSVVECRLALAGGPGRFPADVILFCFGTRFLLSAVERLQCERKREENMQPAHRWFSGRMLASSARARIDSRPMQFYFVST</sequence>
<dbReference type="EMBL" id="BMAV01000136">
    <property type="protein sequence ID" value="GFY37123.1"/>
    <property type="molecule type" value="Genomic_DNA"/>
</dbReference>
<gene>
    <name evidence="1" type="ORF">TNIN_5091</name>
</gene>
<dbReference type="Proteomes" id="UP000886998">
    <property type="component" value="Unassembled WGS sequence"/>
</dbReference>
<comment type="caution">
    <text evidence="1">The sequence shown here is derived from an EMBL/GenBank/DDBJ whole genome shotgun (WGS) entry which is preliminary data.</text>
</comment>
<keyword evidence="2" id="KW-1185">Reference proteome</keyword>
<proteinExistence type="predicted"/>
<accession>A0A8X6WL22</accession>
<protein>
    <submittedName>
        <fullName evidence="1">Uncharacterized protein</fullName>
    </submittedName>
</protein>
<reference evidence="1" key="1">
    <citation type="submission" date="2020-08" db="EMBL/GenBank/DDBJ databases">
        <title>Multicomponent nature underlies the extraordinary mechanical properties of spider dragline silk.</title>
        <authorList>
            <person name="Kono N."/>
            <person name="Nakamura H."/>
            <person name="Mori M."/>
            <person name="Yoshida Y."/>
            <person name="Ohtoshi R."/>
            <person name="Malay A.D."/>
            <person name="Moran D.A.P."/>
            <person name="Tomita M."/>
            <person name="Numata K."/>
            <person name="Arakawa K."/>
        </authorList>
    </citation>
    <scope>NUCLEOTIDE SEQUENCE</scope>
</reference>
<dbReference type="AlphaFoldDB" id="A0A8X6WL22"/>
<evidence type="ECO:0000313" key="2">
    <source>
        <dbReference type="Proteomes" id="UP000886998"/>
    </source>
</evidence>
<organism evidence="1 2">
    <name type="scientific">Trichonephila inaurata madagascariensis</name>
    <dbReference type="NCBI Taxonomy" id="2747483"/>
    <lineage>
        <taxon>Eukaryota</taxon>
        <taxon>Metazoa</taxon>
        <taxon>Ecdysozoa</taxon>
        <taxon>Arthropoda</taxon>
        <taxon>Chelicerata</taxon>
        <taxon>Arachnida</taxon>
        <taxon>Araneae</taxon>
        <taxon>Araneomorphae</taxon>
        <taxon>Entelegynae</taxon>
        <taxon>Araneoidea</taxon>
        <taxon>Nephilidae</taxon>
        <taxon>Trichonephila</taxon>
        <taxon>Trichonephila inaurata</taxon>
    </lineage>
</organism>